<organism evidence="2 3">
    <name type="scientific">Eilatimonas milleporae</name>
    <dbReference type="NCBI Taxonomy" id="911205"/>
    <lineage>
        <taxon>Bacteria</taxon>
        <taxon>Pseudomonadati</taxon>
        <taxon>Pseudomonadota</taxon>
        <taxon>Alphaproteobacteria</taxon>
        <taxon>Kordiimonadales</taxon>
        <taxon>Kordiimonadaceae</taxon>
        <taxon>Eilatimonas</taxon>
    </lineage>
</organism>
<evidence type="ECO:0000256" key="1">
    <source>
        <dbReference type="SAM" id="SignalP"/>
    </source>
</evidence>
<name>A0A3M0BWS2_9PROT</name>
<keyword evidence="1" id="KW-0732">Signal</keyword>
<dbReference type="EMBL" id="REFR01000015">
    <property type="protein sequence ID" value="RMB01868.1"/>
    <property type="molecule type" value="Genomic_DNA"/>
</dbReference>
<sequence length="279" mass="29442">MGIMKSVCVSMLTALVMVATAPLFADDTLEDAAASFALGHYEAAIGAGRTAGGIAGLTIACRAGLTLGGLVENGIGAVARLHDALGDCIAAHRTDPDNVVARVSLALAIGFEGKRLKRPSYAHAARRLIETGLERNGDSMLLHGALAGWHGEVSAAGALARMVLGARSSRAAHHFQQALALDGNNDLPLRYQYARFLARRGGDAETRQARALLETIIAQVPADHLERLLQDRARSLLQALDSGKKRRLSRALKSSGAFVGIEKHRDIAKADIDPDDFGA</sequence>
<accession>A0A3M0BWS2</accession>
<feature type="signal peptide" evidence="1">
    <location>
        <begin position="1"/>
        <end position="25"/>
    </location>
</feature>
<comment type="caution">
    <text evidence="2">The sequence shown here is derived from an EMBL/GenBank/DDBJ whole genome shotgun (WGS) entry which is preliminary data.</text>
</comment>
<dbReference type="Proteomes" id="UP000271227">
    <property type="component" value="Unassembled WGS sequence"/>
</dbReference>
<evidence type="ECO:0000313" key="3">
    <source>
        <dbReference type="Proteomes" id="UP000271227"/>
    </source>
</evidence>
<feature type="chain" id="PRO_5018037936" description="Tetratricopeptide repeat protein" evidence="1">
    <location>
        <begin position="26"/>
        <end position="279"/>
    </location>
</feature>
<dbReference type="InParanoid" id="A0A3M0BWS2"/>
<evidence type="ECO:0008006" key="4">
    <source>
        <dbReference type="Google" id="ProtNLM"/>
    </source>
</evidence>
<gene>
    <name evidence="2" type="ORF">BXY39_3375</name>
</gene>
<protein>
    <recommendedName>
        <fullName evidence="4">Tetratricopeptide repeat protein</fullName>
    </recommendedName>
</protein>
<evidence type="ECO:0000313" key="2">
    <source>
        <dbReference type="EMBL" id="RMB01868.1"/>
    </source>
</evidence>
<dbReference type="AlphaFoldDB" id="A0A3M0BWS2"/>
<proteinExistence type="predicted"/>
<reference evidence="2 3" key="1">
    <citation type="submission" date="2018-10" db="EMBL/GenBank/DDBJ databases">
        <title>Genomic Encyclopedia of Archaeal and Bacterial Type Strains, Phase II (KMG-II): from individual species to whole genera.</title>
        <authorList>
            <person name="Goeker M."/>
        </authorList>
    </citation>
    <scope>NUCLEOTIDE SEQUENCE [LARGE SCALE GENOMIC DNA]</scope>
    <source>
        <strain evidence="2 3">DSM 25217</strain>
    </source>
</reference>
<keyword evidence="3" id="KW-1185">Reference proteome</keyword>